<dbReference type="Pfam" id="PF00931">
    <property type="entry name" value="NB-ARC"/>
    <property type="match status" value="1"/>
</dbReference>
<evidence type="ECO:0000259" key="2">
    <source>
        <dbReference type="Pfam" id="PF01582"/>
    </source>
</evidence>
<reference evidence="3 4" key="1">
    <citation type="journal article" date="2021" name="Nat. Plants">
        <title>The Taxus genome provides insights into paclitaxel biosynthesis.</title>
        <authorList>
            <person name="Xiong X."/>
            <person name="Gou J."/>
            <person name="Liao Q."/>
            <person name="Li Y."/>
            <person name="Zhou Q."/>
            <person name="Bi G."/>
            <person name="Li C."/>
            <person name="Du R."/>
            <person name="Wang X."/>
            <person name="Sun T."/>
            <person name="Guo L."/>
            <person name="Liang H."/>
            <person name="Lu P."/>
            <person name="Wu Y."/>
            <person name="Zhang Z."/>
            <person name="Ro D.K."/>
            <person name="Shang Y."/>
            <person name="Huang S."/>
            <person name="Yan J."/>
        </authorList>
    </citation>
    <scope>NUCLEOTIDE SEQUENCE [LARGE SCALE GENOMIC DNA]</scope>
    <source>
        <strain evidence="3">Ta-2019</strain>
    </source>
</reference>
<proteinExistence type="predicted"/>
<dbReference type="OMA" id="WRNTLHH"/>
<dbReference type="InterPro" id="IPR000157">
    <property type="entry name" value="TIR_dom"/>
</dbReference>
<dbReference type="AlphaFoldDB" id="A0AA38LMI8"/>
<protein>
    <recommendedName>
        <fullName evidence="5">NB-ARC domain-containing protein</fullName>
    </recommendedName>
</protein>
<dbReference type="Proteomes" id="UP000824469">
    <property type="component" value="Unassembled WGS sequence"/>
</dbReference>
<dbReference type="InterPro" id="IPR027417">
    <property type="entry name" value="P-loop_NTPase"/>
</dbReference>
<dbReference type="Gene3D" id="3.40.50.300">
    <property type="entry name" value="P-loop containing nucleotide triphosphate hydrolases"/>
    <property type="match status" value="1"/>
</dbReference>
<dbReference type="SUPFAM" id="SSF52540">
    <property type="entry name" value="P-loop containing nucleoside triphosphate hydrolases"/>
    <property type="match status" value="1"/>
</dbReference>
<evidence type="ECO:0000313" key="4">
    <source>
        <dbReference type="Proteomes" id="UP000824469"/>
    </source>
</evidence>
<dbReference type="InterPro" id="IPR035897">
    <property type="entry name" value="Toll_tir_struct_dom_sf"/>
</dbReference>
<dbReference type="GO" id="GO:0007165">
    <property type="term" value="P:signal transduction"/>
    <property type="evidence" value="ECO:0007669"/>
    <property type="project" value="InterPro"/>
</dbReference>
<dbReference type="InterPro" id="IPR044974">
    <property type="entry name" value="Disease_R_plants"/>
</dbReference>
<accession>A0AA38LMI8</accession>
<organism evidence="3 4">
    <name type="scientific">Taxus chinensis</name>
    <name type="common">Chinese yew</name>
    <name type="synonym">Taxus wallichiana var. chinensis</name>
    <dbReference type="NCBI Taxonomy" id="29808"/>
    <lineage>
        <taxon>Eukaryota</taxon>
        <taxon>Viridiplantae</taxon>
        <taxon>Streptophyta</taxon>
        <taxon>Embryophyta</taxon>
        <taxon>Tracheophyta</taxon>
        <taxon>Spermatophyta</taxon>
        <taxon>Pinopsida</taxon>
        <taxon>Pinidae</taxon>
        <taxon>Conifers II</taxon>
        <taxon>Cupressales</taxon>
        <taxon>Taxaceae</taxon>
        <taxon>Taxus</taxon>
    </lineage>
</organism>
<name>A0AA38LMI8_TAXCH</name>
<dbReference type="EMBL" id="JAHRHJ020000002">
    <property type="protein sequence ID" value="KAH9327845.1"/>
    <property type="molecule type" value="Genomic_DNA"/>
</dbReference>
<evidence type="ECO:0000313" key="3">
    <source>
        <dbReference type="EMBL" id="KAH9327845.1"/>
    </source>
</evidence>
<dbReference type="GO" id="GO:0043531">
    <property type="term" value="F:ADP binding"/>
    <property type="evidence" value="ECO:0007669"/>
    <property type="project" value="InterPro"/>
</dbReference>
<dbReference type="GO" id="GO:0006952">
    <property type="term" value="P:defense response"/>
    <property type="evidence" value="ECO:0007669"/>
    <property type="project" value="InterPro"/>
</dbReference>
<dbReference type="Gene3D" id="3.40.50.10140">
    <property type="entry name" value="Toll/interleukin-1 receptor homology (TIR) domain"/>
    <property type="match status" value="1"/>
</dbReference>
<feature type="domain" description="TIR" evidence="2">
    <location>
        <begin position="3"/>
        <end position="87"/>
    </location>
</feature>
<sequence>MLKTKAKIILVFYDVTLAHLRLKNGGYADSFAKYEDKGRNLAQLQEWKESLKSISLIKGYEINKSQDRLCKEVVRAMLKEMQKQKPNNIDVAKYPVGLDELVKEYERHCDKDKEKKMKTEVQIVGIFGMGGAGKTTLAKELFNRKRSEYDGSCFLLDVREASLKGELPSLQNKLLKDLLNEENEKF</sequence>
<comment type="caution">
    <text evidence="3">The sequence shown here is derived from an EMBL/GenBank/DDBJ whole genome shotgun (WGS) entry which is preliminary data.</text>
</comment>
<dbReference type="InterPro" id="IPR002182">
    <property type="entry name" value="NB-ARC"/>
</dbReference>
<keyword evidence="4" id="KW-1185">Reference proteome</keyword>
<gene>
    <name evidence="3" type="ORF">KI387_043779</name>
</gene>
<dbReference type="PANTHER" id="PTHR11017:SF385">
    <property type="entry name" value="DISEASE RESISTANCE PROTEIN (TIR-NBS-LRR CLASS)-RELATED"/>
    <property type="match status" value="1"/>
</dbReference>
<evidence type="ECO:0008006" key="5">
    <source>
        <dbReference type="Google" id="ProtNLM"/>
    </source>
</evidence>
<feature type="domain" description="NB-ARC" evidence="1">
    <location>
        <begin position="107"/>
        <end position="182"/>
    </location>
</feature>
<dbReference type="Pfam" id="PF01582">
    <property type="entry name" value="TIR"/>
    <property type="match status" value="1"/>
</dbReference>
<evidence type="ECO:0000259" key="1">
    <source>
        <dbReference type="Pfam" id="PF00931"/>
    </source>
</evidence>
<dbReference type="PANTHER" id="PTHR11017">
    <property type="entry name" value="LEUCINE-RICH REPEAT-CONTAINING PROTEIN"/>
    <property type="match status" value="1"/>
</dbReference>